<dbReference type="Proteomes" id="UP000663888">
    <property type="component" value="Unassembled WGS sequence"/>
</dbReference>
<evidence type="ECO:0000313" key="2">
    <source>
        <dbReference type="EMBL" id="CAE6489147.1"/>
    </source>
</evidence>
<gene>
    <name evidence="2" type="ORF">RDB_LOCUS136680</name>
</gene>
<reference evidence="2" key="1">
    <citation type="submission" date="2021-01" db="EMBL/GenBank/DDBJ databases">
        <authorList>
            <person name="Kaushik A."/>
        </authorList>
    </citation>
    <scope>NUCLEOTIDE SEQUENCE</scope>
    <source>
        <strain evidence="2">AG4-R118</strain>
    </source>
</reference>
<dbReference type="EMBL" id="CAJMWX010001448">
    <property type="protein sequence ID" value="CAE6489147.1"/>
    <property type="molecule type" value="Genomic_DNA"/>
</dbReference>
<dbReference type="PROSITE" id="PS50231">
    <property type="entry name" value="RICIN_B_LECTIN"/>
    <property type="match status" value="1"/>
</dbReference>
<dbReference type="AlphaFoldDB" id="A0A8H3CS61"/>
<proteinExistence type="predicted"/>
<dbReference type="Gene3D" id="2.80.10.50">
    <property type="match status" value="1"/>
</dbReference>
<dbReference type="SUPFAM" id="SSF50370">
    <property type="entry name" value="Ricin B-like lectins"/>
    <property type="match status" value="1"/>
</dbReference>
<organism evidence="2 3">
    <name type="scientific">Rhizoctonia solani</name>
    <dbReference type="NCBI Taxonomy" id="456999"/>
    <lineage>
        <taxon>Eukaryota</taxon>
        <taxon>Fungi</taxon>
        <taxon>Dikarya</taxon>
        <taxon>Basidiomycota</taxon>
        <taxon>Agaricomycotina</taxon>
        <taxon>Agaricomycetes</taxon>
        <taxon>Cantharellales</taxon>
        <taxon>Ceratobasidiaceae</taxon>
        <taxon>Rhizoctonia</taxon>
    </lineage>
</organism>
<dbReference type="InterPro" id="IPR000772">
    <property type="entry name" value="Ricin_B_lectin"/>
</dbReference>
<protein>
    <recommendedName>
        <fullName evidence="1">Ricin B lectin domain-containing protein</fullName>
    </recommendedName>
</protein>
<dbReference type="InterPro" id="IPR035992">
    <property type="entry name" value="Ricin_B-like_lectins"/>
</dbReference>
<evidence type="ECO:0000313" key="3">
    <source>
        <dbReference type="Proteomes" id="UP000663888"/>
    </source>
</evidence>
<dbReference type="CDD" id="cd23422">
    <property type="entry name" value="beta-trefoil_Ricin_MPL_CNL"/>
    <property type="match status" value="1"/>
</dbReference>
<accession>A0A8H3CS61</accession>
<comment type="caution">
    <text evidence="2">The sequence shown here is derived from an EMBL/GenBank/DDBJ whole genome shotgun (WGS) entry which is preliminary data.</text>
</comment>
<name>A0A8H3CS61_9AGAM</name>
<dbReference type="Pfam" id="PF14200">
    <property type="entry name" value="RicinB_lectin_2"/>
    <property type="match status" value="1"/>
</dbReference>
<feature type="domain" description="Ricin B lectin" evidence="1">
    <location>
        <begin position="39"/>
        <end position="121"/>
    </location>
</feature>
<evidence type="ECO:0000259" key="1">
    <source>
        <dbReference type="Pfam" id="PF14200"/>
    </source>
</evidence>
<sequence>MAIISGKYRIKNAMAWTTFDEATDGTHLIHGWQQTNQSNQHWLVQRVRDCYSIKNLASGLYAYVDGAYNGSKLYGTNPARAYFWCLQQEPDGSVFITVPCTNYVVDLDNGNSANGTTIHLWEKSGVMQQKWYFEQI</sequence>